<dbReference type="SUPFAM" id="SSF47676">
    <property type="entry name" value="Conserved domain common to transcription factors TFIIS, elongin A, CRSP70"/>
    <property type="match status" value="1"/>
</dbReference>
<dbReference type="PANTHER" id="PTHR11477">
    <property type="entry name" value="TRANSCRIPTION FACTOR S-II ZINC FINGER DOMAIN-CONTAINING PROTEIN"/>
    <property type="match status" value="1"/>
</dbReference>
<dbReference type="InterPro" id="IPR035100">
    <property type="entry name" value="TF_IIS-typ"/>
</dbReference>
<evidence type="ECO:0000259" key="9">
    <source>
        <dbReference type="PROSITE" id="PS51319"/>
    </source>
</evidence>
<dbReference type="InterPro" id="IPR003618">
    <property type="entry name" value="TFIIS_cen_dom"/>
</dbReference>
<evidence type="ECO:0000313" key="12">
    <source>
        <dbReference type="Proteomes" id="UP001150062"/>
    </source>
</evidence>
<keyword evidence="11" id="KW-0648">Protein biosynthesis</keyword>
<keyword evidence="3" id="KW-0862">Zinc</keyword>
<evidence type="ECO:0000256" key="6">
    <source>
        <dbReference type="PROSITE-ProRule" id="PRU00649"/>
    </source>
</evidence>
<dbReference type="PIRSF" id="PIRSF006704">
    <property type="entry name" value="TF_IIS"/>
    <property type="match status" value="1"/>
</dbReference>
<dbReference type="InterPro" id="IPR036575">
    <property type="entry name" value="TFIIS_cen_dom_sf"/>
</dbReference>
<proteinExistence type="predicted"/>
<evidence type="ECO:0000313" key="11">
    <source>
        <dbReference type="EMBL" id="KAJ6255166.1"/>
    </source>
</evidence>
<accession>A0ABQ8ZE81</accession>
<dbReference type="SUPFAM" id="SSF46942">
    <property type="entry name" value="Elongation factor TFIIS domain 2"/>
    <property type="match status" value="1"/>
</dbReference>
<name>A0ABQ8ZE81_9EUKA</name>
<dbReference type="Gene3D" id="1.20.930.10">
    <property type="entry name" value="Conserved domain common to transcription factors TFIIS, elongin A, CRSP70"/>
    <property type="match status" value="1"/>
</dbReference>
<dbReference type="EMBL" id="JAOAOG010000012">
    <property type="protein sequence ID" value="KAJ6255166.1"/>
    <property type="molecule type" value="Genomic_DNA"/>
</dbReference>
<evidence type="ECO:0000259" key="10">
    <source>
        <dbReference type="PROSITE" id="PS51321"/>
    </source>
</evidence>
<gene>
    <name evidence="11" type="ORF">M0813_11706</name>
</gene>
<evidence type="ECO:0000259" key="8">
    <source>
        <dbReference type="PROSITE" id="PS51133"/>
    </source>
</evidence>
<evidence type="ECO:0000256" key="1">
    <source>
        <dbReference type="ARBA" id="ARBA00022723"/>
    </source>
</evidence>
<dbReference type="SMART" id="SM00440">
    <property type="entry name" value="ZnF_C2C2"/>
    <property type="match status" value="1"/>
</dbReference>
<protein>
    <submittedName>
        <fullName evidence="11">Transcription elongation factor tfiis</fullName>
    </submittedName>
</protein>
<feature type="domain" description="TFIIS central" evidence="10">
    <location>
        <begin position="165"/>
        <end position="282"/>
    </location>
</feature>
<dbReference type="CDD" id="cd13749">
    <property type="entry name" value="Zn-ribbon_TFIIS"/>
    <property type="match status" value="1"/>
</dbReference>
<comment type="caution">
    <text evidence="11">The sequence shown here is derived from an EMBL/GenBank/DDBJ whole genome shotgun (WGS) entry which is preliminary data.</text>
</comment>
<keyword evidence="11" id="KW-0251">Elongation factor</keyword>
<sequence>MSYEILELKSRINKLMLEEPHEINIQLLSNLLQMLDEKTLTYSILKSTKIGITINKLRKHKSETIRNKSAHLFSKMKKLFVQEKRKNSTNKSGDLNKKSKTQTKTNTKTKTNTNTNTINKTPNNNNVNNDLKATNLKNNKKTTTIKKPLEKKTEWVLSKTSKNKVRDNIWKTFSLDLYHHFHKVENPQIEIEELARQIETALLKKTITLGKNYKRIFRKIAHNLATEEHDELRQNLFSKIISPEKLVNMSNSDFMTKEQKHEHKKFLEEGVKKSQGRVIQTKTNRFKCFRCKSYECSYAEYQSRSGDEPMTVLVTCLICNNAWKL</sequence>
<evidence type="ECO:0000256" key="7">
    <source>
        <dbReference type="SAM" id="MobiDB-lite"/>
    </source>
</evidence>
<evidence type="ECO:0000256" key="4">
    <source>
        <dbReference type="ARBA" id="ARBA00023242"/>
    </source>
</evidence>
<feature type="compositionally biased region" description="Low complexity" evidence="7">
    <location>
        <begin position="102"/>
        <end position="132"/>
    </location>
</feature>
<evidence type="ECO:0000256" key="5">
    <source>
        <dbReference type="PROSITE-ProRule" id="PRU00472"/>
    </source>
</evidence>
<dbReference type="Gene3D" id="2.20.25.10">
    <property type="match status" value="1"/>
</dbReference>
<dbReference type="PROSITE" id="PS51321">
    <property type="entry name" value="TFIIS_CENTRAL"/>
    <property type="match status" value="1"/>
</dbReference>
<dbReference type="SUPFAM" id="SSF57783">
    <property type="entry name" value="Zinc beta-ribbon"/>
    <property type="match status" value="1"/>
</dbReference>
<feature type="region of interest" description="Disordered" evidence="7">
    <location>
        <begin position="81"/>
        <end position="132"/>
    </location>
</feature>
<feature type="domain" description="TFIIS N-terminal" evidence="9">
    <location>
        <begin position="6"/>
        <end position="83"/>
    </location>
</feature>
<dbReference type="InterPro" id="IPR001222">
    <property type="entry name" value="Znf_TFIIS"/>
</dbReference>
<dbReference type="PANTHER" id="PTHR11477:SF0">
    <property type="entry name" value="IP08861P-RELATED"/>
    <property type="match status" value="1"/>
</dbReference>
<dbReference type="Pfam" id="PF01096">
    <property type="entry name" value="Zn_ribbon_TFIIS"/>
    <property type="match status" value="1"/>
</dbReference>
<dbReference type="Gene3D" id="1.10.472.30">
    <property type="entry name" value="Transcription elongation factor S-II, central domain"/>
    <property type="match status" value="1"/>
</dbReference>
<dbReference type="Pfam" id="PF07500">
    <property type="entry name" value="TFIIS_M"/>
    <property type="match status" value="1"/>
</dbReference>
<dbReference type="GO" id="GO:0003746">
    <property type="term" value="F:translation elongation factor activity"/>
    <property type="evidence" value="ECO:0007669"/>
    <property type="project" value="UniProtKB-KW"/>
</dbReference>
<organism evidence="11 12">
    <name type="scientific">Anaeramoeba flamelloides</name>
    <dbReference type="NCBI Taxonomy" id="1746091"/>
    <lineage>
        <taxon>Eukaryota</taxon>
        <taxon>Metamonada</taxon>
        <taxon>Anaeramoebidae</taxon>
        <taxon>Anaeramoeba</taxon>
    </lineage>
</organism>
<dbReference type="InterPro" id="IPR035441">
    <property type="entry name" value="TFIIS/LEDGF_dom_sf"/>
</dbReference>
<dbReference type="Pfam" id="PF08711">
    <property type="entry name" value="Med26"/>
    <property type="match status" value="1"/>
</dbReference>
<keyword evidence="2 5" id="KW-0863">Zinc-finger</keyword>
<dbReference type="InterPro" id="IPR017923">
    <property type="entry name" value="TFIIS_N"/>
</dbReference>
<keyword evidence="1" id="KW-0479">Metal-binding</keyword>
<keyword evidence="4 6" id="KW-0539">Nucleus</keyword>
<evidence type="ECO:0000256" key="2">
    <source>
        <dbReference type="ARBA" id="ARBA00022771"/>
    </source>
</evidence>
<reference evidence="11" key="1">
    <citation type="submission" date="2022-08" db="EMBL/GenBank/DDBJ databases">
        <title>Novel sulfate-reducing endosymbionts in the free-living metamonad Anaeramoeba.</title>
        <authorList>
            <person name="Jerlstrom-Hultqvist J."/>
            <person name="Cepicka I."/>
            <person name="Gallot-Lavallee L."/>
            <person name="Salas-Leiva D."/>
            <person name="Curtis B.A."/>
            <person name="Zahonova K."/>
            <person name="Pipaliya S."/>
            <person name="Dacks J."/>
            <person name="Roger A.J."/>
        </authorList>
    </citation>
    <scope>NUCLEOTIDE SEQUENCE</scope>
    <source>
        <strain evidence="11">Schooner1</strain>
    </source>
</reference>
<feature type="domain" description="TFIIS-type" evidence="8">
    <location>
        <begin position="284"/>
        <end position="324"/>
    </location>
</feature>
<keyword evidence="12" id="KW-1185">Reference proteome</keyword>
<evidence type="ECO:0000256" key="3">
    <source>
        <dbReference type="ARBA" id="ARBA00022833"/>
    </source>
</evidence>
<dbReference type="PROSITE" id="PS51133">
    <property type="entry name" value="ZF_TFIIS_2"/>
    <property type="match status" value="1"/>
</dbReference>
<dbReference type="PROSITE" id="PS51319">
    <property type="entry name" value="TFIIS_N"/>
    <property type="match status" value="1"/>
</dbReference>
<dbReference type="Proteomes" id="UP001150062">
    <property type="component" value="Unassembled WGS sequence"/>
</dbReference>
<comment type="subcellular location">
    <subcellularLocation>
        <location evidence="6">Nucleus</location>
    </subcellularLocation>
</comment>